<keyword evidence="3" id="KW-1185">Reference proteome</keyword>
<dbReference type="GO" id="GO:0003676">
    <property type="term" value="F:nucleic acid binding"/>
    <property type="evidence" value="ECO:0007669"/>
    <property type="project" value="InterPro"/>
</dbReference>
<gene>
    <name evidence="2" type="ORF">ARTSIC4J27_1870</name>
</gene>
<keyword evidence="2" id="KW-0540">Nuclease</keyword>
<keyword evidence="2" id="KW-0255">Endonuclease</keyword>
<evidence type="ECO:0000313" key="3">
    <source>
        <dbReference type="Proteomes" id="UP000035722"/>
    </source>
</evidence>
<dbReference type="InterPro" id="IPR003615">
    <property type="entry name" value="HNH_nuc"/>
</dbReference>
<keyword evidence="2" id="KW-0378">Hydrolase</keyword>
<dbReference type="InterPro" id="IPR002711">
    <property type="entry name" value="HNH"/>
</dbReference>
<dbReference type="Proteomes" id="UP000035722">
    <property type="component" value="Unassembled WGS sequence"/>
</dbReference>
<dbReference type="EMBL" id="CAQI01000041">
    <property type="protein sequence ID" value="CCQ45910.1"/>
    <property type="molecule type" value="Genomic_DNA"/>
</dbReference>
<feature type="domain" description="HNH" evidence="1">
    <location>
        <begin position="187"/>
        <end position="239"/>
    </location>
</feature>
<evidence type="ECO:0000259" key="1">
    <source>
        <dbReference type="Pfam" id="PF01844"/>
    </source>
</evidence>
<sequence>MVAAVILGWNPRDVGRWDYRAVVEHVAEAGRHLERWNAGQHPDILPEAEVWLLLEGNTDASSGLIGHGVVMSVPDDDRELGDGGAYFSIAFDALLPLGEQIRPDILSAAVPAVPWGGVAAGPVAVPPQAEAELRKLWREQGPAAAIRHTALVPGAYPPGAVTRIEVNRYEQDPDARRVCLAFHGTSCAACGFSFEASYGEAGTDAIEVHHAVPPVMLEDGYMLDPVADLVPLCPNCHTVAHLGVASPRTVSELRNIIAAAGHLRGEVVSDLALEAQDDARRILEGPRATKDPD</sequence>
<dbReference type="STRING" id="861266.ARTSIC4J27_1870"/>
<accession>A0A024H146</accession>
<dbReference type="CDD" id="cd00085">
    <property type="entry name" value="HNHc"/>
    <property type="match status" value="1"/>
</dbReference>
<protein>
    <submittedName>
        <fullName evidence="2">HNH endonuclease family protein</fullName>
    </submittedName>
</protein>
<proteinExistence type="predicted"/>
<name>A0A024H146_9MICC</name>
<dbReference type="AlphaFoldDB" id="A0A024H146"/>
<dbReference type="Pfam" id="PF01844">
    <property type="entry name" value="HNH"/>
    <property type="match status" value="1"/>
</dbReference>
<organism evidence="2 3">
    <name type="scientific">Pseudarthrobacter siccitolerans</name>
    <dbReference type="NCBI Taxonomy" id="861266"/>
    <lineage>
        <taxon>Bacteria</taxon>
        <taxon>Bacillati</taxon>
        <taxon>Actinomycetota</taxon>
        <taxon>Actinomycetes</taxon>
        <taxon>Micrococcales</taxon>
        <taxon>Micrococcaceae</taxon>
        <taxon>Pseudarthrobacter</taxon>
    </lineage>
</organism>
<evidence type="ECO:0000313" key="2">
    <source>
        <dbReference type="EMBL" id="CCQ45910.1"/>
    </source>
</evidence>
<reference evidence="3" key="1">
    <citation type="journal article" date="2014" name="Genome Announc.">
        <title>Genome Sequence of Arthrobacter siccitolerans 4J27, a Xeroprotectant-Producing Desiccation-Tolerant Microorganism.</title>
        <authorList>
            <person name="Manzanera M."/>
            <person name="Santa-Cruz-Calvo L."/>
            <person name="Vilchez J.I."/>
            <person name="Garcia-Fontana C."/>
            <person name="Silva-Castro G.A."/>
            <person name="Calvo C."/>
            <person name="Gonzalez-Lopez J."/>
        </authorList>
    </citation>
    <scope>NUCLEOTIDE SEQUENCE [LARGE SCALE GENOMIC DNA]</scope>
    <source>
        <strain evidence="3">4J27</strain>
    </source>
</reference>
<dbReference type="GO" id="GO:0004519">
    <property type="term" value="F:endonuclease activity"/>
    <property type="evidence" value="ECO:0007669"/>
    <property type="project" value="UniProtKB-KW"/>
</dbReference>
<comment type="caution">
    <text evidence="2">The sequence shown here is derived from an EMBL/GenBank/DDBJ whole genome shotgun (WGS) entry which is preliminary data.</text>
</comment>
<dbReference type="GO" id="GO:0008270">
    <property type="term" value="F:zinc ion binding"/>
    <property type="evidence" value="ECO:0007669"/>
    <property type="project" value="InterPro"/>
</dbReference>